<dbReference type="PANTHER" id="PTHR43818:SF5">
    <property type="entry name" value="OXIDOREDUCTASE FAMILY PROTEIN"/>
    <property type="match status" value="1"/>
</dbReference>
<dbReference type="InterPro" id="IPR000683">
    <property type="entry name" value="Gfo/Idh/MocA-like_OxRdtase_N"/>
</dbReference>
<proteinExistence type="predicted"/>
<dbReference type="PANTHER" id="PTHR43818">
    <property type="entry name" value="BCDNA.GH03377"/>
    <property type="match status" value="1"/>
</dbReference>
<feature type="domain" description="Gfo/Idh/MocA-like oxidoreductase N-terminal" evidence="1">
    <location>
        <begin position="44"/>
        <end position="171"/>
    </location>
</feature>
<dbReference type="InterPro" id="IPR019546">
    <property type="entry name" value="TAT_signal_bac_arc"/>
</dbReference>
<sequence>MKSNKNSTRRDFIKKSSAIATGALVAPTIVPSSVFGKTAPSNQINVGMVGTGRQAVHVNLKNGFLKLDNCRVIATNDVDSWRMNLATKLINDIYAKEGKPYDGVKEYDDYRDLIADKDIDAVMISTTDHWHAPATIAATLAGKHVCMEKAFSVAPMHAKAVVEAVKEKGVTGRLDSEFRSIREINRAVELVHNNVIGDLVSVEVGVPGELNGSALGPQQNMPVPKELNYDMWLGPAFPAPYTMQRVHEPGTIDSRPGWLRISDYCNGMITNWGAHLNDIALWGMKKEYEHPVTVEGTGAFDKGIWHTISAFDLNYEYADGLKLKYKIDVPFVKFIGKDGWIRIQYPNKLTASNDSILKFEPGKNDISYKDTLSDKADFLKGIETGKPTLEPLEVGYNVYLLTMMGLISITLGSKLTWDQKSGQFVGDNAANSMLTRPFREKWIDGDVVDWINKYQQFELK</sequence>
<comment type="caution">
    <text evidence="3">The sequence shown here is derived from an EMBL/GenBank/DDBJ whole genome shotgun (WGS) entry which is preliminary data.</text>
</comment>
<dbReference type="Gene3D" id="3.30.360.10">
    <property type="entry name" value="Dihydrodipicolinate Reductase, domain 2"/>
    <property type="match status" value="1"/>
</dbReference>
<keyword evidence="4" id="KW-1185">Reference proteome</keyword>
<dbReference type="InterPro" id="IPR006311">
    <property type="entry name" value="TAT_signal"/>
</dbReference>
<dbReference type="SUPFAM" id="SSF51735">
    <property type="entry name" value="NAD(P)-binding Rossmann-fold domains"/>
    <property type="match status" value="1"/>
</dbReference>
<dbReference type="SUPFAM" id="SSF55347">
    <property type="entry name" value="Glyceraldehyde-3-phosphate dehydrogenase-like, C-terminal domain"/>
    <property type="match status" value="1"/>
</dbReference>
<reference evidence="3" key="1">
    <citation type="submission" date="2023-06" db="EMBL/GenBank/DDBJ databases">
        <title>Genomic of Agaribacillus aureum.</title>
        <authorList>
            <person name="Wang G."/>
        </authorList>
    </citation>
    <scope>NUCLEOTIDE SEQUENCE</scope>
    <source>
        <strain evidence="3">BMA12</strain>
    </source>
</reference>
<evidence type="ECO:0000259" key="1">
    <source>
        <dbReference type="Pfam" id="PF01408"/>
    </source>
</evidence>
<dbReference type="Proteomes" id="UP001172083">
    <property type="component" value="Unassembled WGS sequence"/>
</dbReference>
<gene>
    <name evidence="3" type="ORF">QQ020_36035</name>
</gene>
<dbReference type="NCBIfam" id="TIGR01409">
    <property type="entry name" value="TAT_signal_seq"/>
    <property type="match status" value="1"/>
</dbReference>
<dbReference type="Pfam" id="PF01408">
    <property type="entry name" value="GFO_IDH_MocA"/>
    <property type="match status" value="1"/>
</dbReference>
<name>A0ABT8LI99_9BACT</name>
<dbReference type="Gene3D" id="3.40.50.720">
    <property type="entry name" value="NAD(P)-binding Rossmann-like Domain"/>
    <property type="match status" value="1"/>
</dbReference>
<dbReference type="InterPro" id="IPR036291">
    <property type="entry name" value="NAD(P)-bd_dom_sf"/>
</dbReference>
<evidence type="ECO:0000313" key="3">
    <source>
        <dbReference type="EMBL" id="MDN5217539.1"/>
    </source>
</evidence>
<dbReference type="EMBL" id="JAUJEB010000028">
    <property type="protein sequence ID" value="MDN5217539.1"/>
    <property type="molecule type" value="Genomic_DNA"/>
</dbReference>
<accession>A0ABT8LI99</accession>
<evidence type="ECO:0000259" key="2">
    <source>
        <dbReference type="Pfam" id="PF19051"/>
    </source>
</evidence>
<dbReference type="Pfam" id="PF19051">
    <property type="entry name" value="GFO_IDH_MocA_C2"/>
    <property type="match status" value="1"/>
</dbReference>
<organism evidence="3 4">
    <name type="scientific">Agaribacillus aureus</name>
    <dbReference type="NCBI Taxonomy" id="3051825"/>
    <lineage>
        <taxon>Bacteria</taxon>
        <taxon>Pseudomonadati</taxon>
        <taxon>Bacteroidota</taxon>
        <taxon>Cytophagia</taxon>
        <taxon>Cytophagales</taxon>
        <taxon>Splendidivirgaceae</taxon>
        <taxon>Agaribacillus</taxon>
    </lineage>
</organism>
<feature type="domain" description="Gfo/Idh/MocA-like oxidoreductase bacterial type C-terminal" evidence="2">
    <location>
        <begin position="219"/>
        <end position="442"/>
    </location>
</feature>
<dbReference type="InterPro" id="IPR050463">
    <property type="entry name" value="Gfo/Idh/MocA_oxidrdct_glycsds"/>
</dbReference>
<dbReference type="InterPro" id="IPR043906">
    <property type="entry name" value="Gfo/Idh/MocA_OxRdtase_bact_C"/>
</dbReference>
<dbReference type="PROSITE" id="PS51318">
    <property type="entry name" value="TAT"/>
    <property type="match status" value="1"/>
</dbReference>
<evidence type="ECO:0000313" key="4">
    <source>
        <dbReference type="Proteomes" id="UP001172083"/>
    </source>
</evidence>
<protein>
    <submittedName>
        <fullName evidence="3">Gfo/Idh/MocA family oxidoreductase</fullName>
    </submittedName>
</protein>